<keyword evidence="3" id="KW-1185">Reference proteome</keyword>
<evidence type="ECO:0000256" key="1">
    <source>
        <dbReference type="SAM" id="MobiDB-lite"/>
    </source>
</evidence>
<reference evidence="2 3" key="1">
    <citation type="journal article" date="2019" name="Genome Biol. Evol.">
        <title>Insights into the evolution of the New World diploid cottons (Gossypium, subgenus Houzingenia) based on genome sequencing.</title>
        <authorList>
            <person name="Grover C.E."/>
            <person name="Arick M.A. 2nd"/>
            <person name="Thrash A."/>
            <person name="Conover J.L."/>
            <person name="Sanders W.S."/>
            <person name="Peterson D.G."/>
            <person name="Frelichowski J.E."/>
            <person name="Scheffler J.A."/>
            <person name="Scheffler B.E."/>
            <person name="Wendel J.F."/>
        </authorList>
    </citation>
    <scope>NUCLEOTIDE SEQUENCE [LARGE SCALE GENOMIC DNA]</scope>
    <source>
        <strain evidence="2">157</strain>
        <tissue evidence="2">Leaf</tissue>
    </source>
</reference>
<accession>A0A7J8M785</accession>
<name>A0A7J8M785_9ROSI</name>
<protein>
    <submittedName>
        <fullName evidence="2">Uncharacterized protein</fullName>
    </submittedName>
</protein>
<organism evidence="2 3">
    <name type="scientific">Gossypium lobatum</name>
    <dbReference type="NCBI Taxonomy" id="34289"/>
    <lineage>
        <taxon>Eukaryota</taxon>
        <taxon>Viridiplantae</taxon>
        <taxon>Streptophyta</taxon>
        <taxon>Embryophyta</taxon>
        <taxon>Tracheophyta</taxon>
        <taxon>Spermatophyta</taxon>
        <taxon>Magnoliopsida</taxon>
        <taxon>eudicotyledons</taxon>
        <taxon>Gunneridae</taxon>
        <taxon>Pentapetalae</taxon>
        <taxon>rosids</taxon>
        <taxon>malvids</taxon>
        <taxon>Malvales</taxon>
        <taxon>Malvaceae</taxon>
        <taxon>Malvoideae</taxon>
        <taxon>Gossypium</taxon>
    </lineage>
</organism>
<feature type="region of interest" description="Disordered" evidence="1">
    <location>
        <begin position="1"/>
        <end position="22"/>
    </location>
</feature>
<dbReference type="EMBL" id="JABEZX010000007">
    <property type="protein sequence ID" value="MBA0560524.1"/>
    <property type="molecule type" value="Genomic_DNA"/>
</dbReference>
<dbReference type="AlphaFoldDB" id="A0A7J8M785"/>
<evidence type="ECO:0000313" key="2">
    <source>
        <dbReference type="EMBL" id="MBA0560524.1"/>
    </source>
</evidence>
<gene>
    <name evidence="2" type="ORF">Golob_017413</name>
</gene>
<sequence>MPLMRKPGRASRQFGLRRRLGKSLATPNVPKVIGGTDGAKVIGGTSVMMGPISGG</sequence>
<comment type="caution">
    <text evidence="2">The sequence shown here is derived from an EMBL/GenBank/DDBJ whole genome shotgun (WGS) entry which is preliminary data.</text>
</comment>
<proteinExistence type="predicted"/>
<feature type="non-terminal residue" evidence="2">
    <location>
        <position position="1"/>
    </location>
</feature>
<dbReference type="Proteomes" id="UP000593572">
    <property type="component" value="Unassembled WGS sequence"/>
</dbReference>
<evidence type="ECO:0000313" key="3">
    <source>
        <dbReference type="Proteomes" id="UP000593572"/>
    </source>
</evidence>